<organism evidence="7 8">
    <name type="scientific">Camelina sativa</name>
    <name type="common">False flax</name>
    <name type="synonym">Myagrum sativum</name>
    <dbReference type="NCBI Taxonomy" id="90675"/>
    <lineage>
        <taxon>Eukaryota</taxon>
        <taxon>Viridiplantae</taxon>
        <taxon>Streptophyta</taxon>
        <taxon>Embryophyta</taxon>
        <taxon>Tracheophyta</taxon>
        <taxon>Spermatophyta</taxon>
        <taxon>Magnoliopsida</taxon>
        <taxon>eudicotyledons</taxon>
        <taxon>Gunneridae</taxon>
        <taxon>Pentapetalae</taxon>
        <taxon>rosids</taxon>
        <taxon>malvids</taxon>
        <taxon>Brassicales</taxon>
        <taxon>Brassicaceae</taxon>
        <taxon>Camelineae</taxon>
        <taxon>Camelina</taxon>
    </lineage>
</organism>
<reference evidence="7" key="1">
    <citation type="journal article" date="2014" name="Nat. Commun.">
        <title>The emerging biofuel crop Camelina sativa retains a highly undifferentiated hexaploid genome structure.</title>
        <authorList>
            <person name="Kagale S."/>
            <person name="Koh C."/>
            <person name="Nixon J."/>
            <person name="Bollina V."/>
            <person name="Clarke W.E."/>
            <person name="Tuteja R."/>
            <person name="Spillane C."/>
            <person name="Robinson S.J."/>
            <person name="Links M.G."/>
            <person name="Clarke C."/>
            <person name="Higgins E.E."/>
            <person name="Huebert T."/>
            <person name="Sharpe A.G."/>
            <person name="Parkin I.A."/>
        </authorList>
    </citation>
    <scope>NUCLEOTIDE SEQUENCE [LARGE SCALE GENOMIC DNA]</scope>
    <source>
        <strain evidence="7">cv. DH55</strain>
    </source>
</reference>
<keyword evidence="2" id="KW-0805">Transcription regulation</keyword>
<dbReference type="Gene3D" id="3.40.1810.10">
    <property type="entry name" value="Transcription factor, MADS-box"/>
    <property type="match status" value="1"/>
</dbReference>
<protein>
    <submittedName>
        <fullName evidence="8">Agamous-like MADS-box protein AGL82</fullName>
    </submittedName>
</protein>
<evidence type="ECO:0000256" key="3">
    <source>
        <dbReference type="ARBA" id="ARBA00023125"/>
    </source>
</evidence>
<evidence type="ECO:0000256" key="2">
    <source>
        <dbReference type="ARBA" id="ARBA00023015"/>
    </source>
</evidence>
<feature type="domain" description="MADS-box" evidence="6">
    <location>
        <begin position="1"/>
        <end position="61"/>
    </location>
</feature>
<dbReference type="PANTHER" id="PTHR48019">
    <property type="entry name" value="SERUM RESPONSE FACTOR HOMOLOG"/>
    <property type="match status" value="1"/>
</dbReference>
<dbReference type="InterPro" id="IPR036879">
    <property type="entry name" value="TF_MADSbox_sf"/>
</dbReference>
<name>A0ABM0XBI3_CAMSA</name>
<dbReference type="InterPro" id="IPR050142">
    <property type="entry name" value="MADS-box/MEF2_TF"/>
</dbReference>
<evidence type="ECO:0000256" key="4">
    <source>
        <dbReference type="ARBA" id="ARBA00023163"/>
    </source>
</evidence>
<evidence type="ECO:0000256" key="1">
    <source>
        <dbReference type="ARBA" id="ARBA00004123"/>
    </source>
</evidence>
<keyword evidence="5" id="KW-0539">Nucleus</keyword>
<reference evidence="8" key="2">
    <citation type="submission" date="2025-08" db="UniProtKB">
        <authorList>
            <consortium name="RefSeq"/>
        </authorList>
    </citation>
    <scope>IDENTIFICATION</scope>
    <source>
        <tissue evidence="8">Leaf</tissue>
    </source>
</reference>
<dbReference type="Proteomes" id="UP000694864">
    <property type="component" value="Chromosome 18"/>
</dbReference>
<dbReference type="SMART" id="SM00432">
    <property type="entry name" value="MADS"/>
    <property type="match status" value="1"/>
</dbReference>
<dbReference type="Pfam" id="PF00319">
    <property type="entry name" value="SRF-TF"/>
    <property type="match status" value="1"/>
</dbReference>
<evidence type="ECO:0000313" key="8">
    <source>
        <dbReference type="RefSeq" id="XP_010483498.1"/>
    </source>
</evidence>
<dbReference type="CDD" id="cd00266">
    <property type="entry name" value="MADS_SRF_like"/>
    <property type="match status" value="1"/>
</dbReference>
<comment type="subcellular location">
    <subcellularLocation>
        <location evidence="1">Nucleus</location>
    </subcellularLocation>
</comment>
<dbReference type="InterPro" id="IPR033897">
    <property type="entry name" value="SRF-like_MADS-box"/>
</dbReference>
<dbReference type="PRINTS" id="PR00404">
    <property type="entry name" value="MADSDOMAIN"/>
</dbReference>
<keyword evidence="7" id="KW-1185">Reference proteome</keyword>
<dbReference type="SUPFAM" id="SSF55455">
    <property type="entry name" value="SRF-like"/>
    <property type="match status" value="1"/>
</dbReference>
<gene>
    <name evidence="8" type="primary">LOC104761989</name>
</gene>
<keyword evidence="4" id="KW-0804">Transcription</keyword>
<proteinExistence type="predicted"/>
<evidence type="ECO:0000256" key="5">
    <source>
        <dbReference type="ARBA" id="ARBA00023242"/>
    </source>
</evidence>
<dbReference type="PROSITE" id="PS50066">
    <property type="entry name" value="MADS_BOX_2"/>
    <property type="match status" value="1"/>
</dbReference>
<sequence>MIKEKVNLQRIANDKTRVTTYKKRKASLYKKATEFSTLCGVKTCLIVYGPTKATDEVISEPEIWPRDETKVRDIIRKCKDTVSNSCKKENHVETFVNDLGKAKEMETNKKVLKSENKYCHWDQKLDKCSREQLRAIFCAVDSKLHEAVARQEPSMFRVHHQAMDTPIPQSLMDQHYMQQYFSEQPQFQGFPNNYNNMCYSFIPPHDVQIQMDPNLTDNWTNLGLNQGLMMSKGNDGTQLMQRQAQPYYNREPVVPRSAAYNVNPFAGYQVPFNIPWRLSGNQVEDWDLSGKNPI</sequence>
<dbReference type="InterPro" id="IPR002100">
    <property type="entry name" value="TF_MADSbox"/>
</dbReference>
<accession>A0ABM0XBI3</accession>
<evidence type="ECO:0000259" key="6">
    <source>
        <dbReference type="PROSITE" id="PS50066"/>
    </source>
</evidence>
<dbReference type="GeneID" id="104761989"/>
<evidence type="ECO:0000313" key="7">
    <source>
        <dbReference type="Proteomes" id="UP000694864"/>
    </source>
</evidence>
<dbReference type="RefSeq" id="XP_010483498.1">
    <property type="nucleotide sequence ID" value="XM_010485196.1"/>
</dbReference>
<keyword evidence="3" id="KW-0238">DNA-binding</keyword>